<keyword evidence="3" id="KW-1185">Reference proteome</keyword>
<dbReference type="RefSeq" id="WP_267223131.1">
    <property type="nucleotide sequence ID" value="NZ_JAPCWC010000020.1"/>
</dbReference>
<keyword evidence="1" id="KW-1133">Transmembrane helix</keyword>
<accession>A0ABV6S7D5</accession>
<keyword evidence="1" id="KW-0472">Membrane</keyword>
<dbReference type="EMBL" id="JBHLTM010000028">
    <property type="protein sequence ID" value="MFC0684657.1"/>
    <property type="molecule type" value="Genomic_DNA"/>
</dbReference>
<evidence type="ECO:0000256" key="1">
    <source>
        <dbReference type="SAM" id="Phobius"/>
    </source>
</evidence>
<protein>
    <submittedName>
        <fullName evidence="2">Uncharacterized protein</fullName>
    </submittedName>
</protein>
<gene>
    <name evidence="2" type="ORF">ACFFF8_08615</name>
</gene>
<evidence type="ECO:0000313" key="2">
    <source>
        <dbReference type="EMBL" id="MFC0684657.1"/>
    </source>
</evidence>
<organism evidence="2 3">
    <name type="scientific">Novosphingobium clariflavum</name>
    <dbReference type="NCBI Taxonomy" id="2029884"/>
    <lineage>
        <taxon>Bacteria</taxon>
        <taxon>Pseudomonadati</taxon>
        <taxon>Pseudomonadota</taxon>
        <taxon>Alphaproteobacteria</taxon>
        <taxon>Sphingomonadales</taxon>
        <taxon>Sphingomonadaceae</taxon>
        <taxon>Novosphingobium</taxon>
    </lineage>
</organism>
<reference evidence="2 3" key="1">
    <citation type="submission" date="2024-09" db="EMBL/GenBank/DDBJ databases">
        <authorList>
            <person name="Sun Q."/>
            <person name="Mori K."/>
        </authorList>
    </citation>
    <scope>NUCLEOTIDE SEQUENCE [LARGE SCALE GENOMIC DNA]</scope>
    <source>
        <strain evidence="2 3">CICC 11035S</strain>
    </source>
</reference>
<sequence length="41" mass="4549">MKAFAELWRTAPADMRADVVDLFLATPTIAAVFFVFWAATS</sequence>
<proteinExistence type="predicted"/>
<name>A0ABV6S7D5_9SPHN</name>
<comment type="caution">
    <text evidence="2">The sequence shown here is derived from an EMBL/GenBank/DDBJ whole genome shotgun (WGS) entry which is preliminary data.</text>
</comment>
<dbReference type="Proteomes" id="UP001589858">
    <property type="component" value="Unassembled WGS sequence"/>
</dbReference>
<feature type="transmembrane region" description="Helical" evidence="1">
    <location>
        <begin position="20"/>
        <end position="39"/>
    </location>
</feature>
<evidence type="ECO:0000313" key="3">
    <source>
        <dbReference type="Proteomes" id="UP001589858"/>
    </source>
</evidence>
<keyword evidence="1" id="KW-0812">Transmembrane</keyword>